<keyword evidence="2" id="KW-1185">Reference proteome</keyword>
<evidence type="ECO:0000313" key="1">
    <source>
        <dbReference type="EMBL" id="MFC0626175.1"/>
    </source>
</evidence>
<dbReference type="EMBL" id="JBHLTC010000022">
    <property type="protein sequence ID" value="MFC0626175.1"/>
    <property type="molecule type" value="Genomic_DNA"/>
</dbReference>
<protein>
    <submittedName>
        <fullName evidence="1">Uncharacterized protein</fullName>
    </submittedName>
</protein>
<dbReference type="Proteomes" id="UP001589890">
    <property type="component" value="Unassembled WGS sequence"/>
</dbReference>
<evidence type="ECO:0000313" key="2">
    <source>
        <dbReference type="Proteomes" id="UP001589890"/>
    </source>
</evidence>
<reference evidence="1 2" key="1">
    <citation type="submission" date="2024-09" db="EMBL/GenBank/DDBJ databases">
        <authorList>
            <person name="Sun Q."/>
            <person name="Mori K."/>
        </authorList>
    </citation>
    <scope>NUCLEOTIDE SEQUENCE [LARGE SCALE GENOMIC DNA]</scope>
    <source>
        <strain evidence="1 2">CGMCC 1.15906</strain>
    </source>
</reference>
<organism evidence="1 2">
    <name type="scientific">Kribbella deserti</name>
    <dbReference type="NCBI Taxonomy" id="1926257"/>
    <lineage>
        <taxon>Bacteria</taxon>
        <taxon>Bacillati</taxon>
        <taxon>Actinomycetota</taxon>
        <taxon>Actinomycetes</taxon>
        <taxon>Propionibacteriales</taxon>
        <taxon>Kribbellaceae</taxon>
        <taxon>Kribbella</taxon>
    </lineage>
</organism>
<proteinExistence type="predicted"/>
<sequence>MHRLVFRCRICGMHIHLSYAVREVPDPDGGTMLTIDRNAIAMHTCHRDAR</sequence>
<gene>
    <name evidence="1" type="ORF">ACFFGN_19005</name>
</gene>
<dbReference type="RefSeq" id="WP_380049358.1">
    <property type="nucleotide sequence ID" value="NZ_JBHLTC010000022.1"/>
</dbReference>
<accession>A0ABV6QNF2</accession>
<comment type="caution">
    <text evidence="1">The sequence shown here is derived from an EMBL/GenBank/DDBJ whole genome shotgun (WGS) entry which is preliminary data.</text>
</comment>
<name>A0ABV6QNF2_9ACTN</name>